<keyword evidence="2 16" id="KW-1003">Cell membrane</keyword>
<keyword evidence="11 16" id="KW-1133">Transmembrane helix</keyword>
<dbReference type="InterPro" id="IPR050515">
    <property type="entry name" value="Beta-lactam/transpept"/>
</dbReference>
<evidence type="ECO:0000256" key="9">
    <source>
        <dbReference type="ARBA" id="ARBA00022960"/>
    </source>
</evidence>
<dbReference type="PANTHER" id="PTHR30627:SF1">
    <property type="entry name" value="PEPTIDOGLYCAN D,D-TRANSPEPTIDASE FTSI"/>
    <property type="match status" value="1"/>
</dbReference>
<dbReference type="InterPro" id="IPR005311">
    <property type="entry name" value="PBP_dimer"/>
</dbReference>
<keyword evidence="6 16" id="KW-0645">Protease</keyword>
<evidence type="ECO:0000256" key="1">
    <source>
        <dbReference type="ARBA" id="ARBA00004370"/>
    </source>
</evidence>
<proteinExistence type="inferred from homology"/>
<keyword evidence="14 16" id="KW-0131">Cell cycle</keyword>
<evidence type="ECO:0000256" key="7">
    <source>
        <dbReference type="ARBA" id="ARBA00022692"/>
    </source>
</evidence>
<reference evidence="19" key="1">
    <citation type="submission" date="2019-02" db="EMBL/GenBank/DDBJ databases">
        <authorList>
            <person name="Li S.-H."/>
        </authorList>
    </citation>
    <scope>NUCLEOTIDE SEQUENCE</scope>
    <source>
        <strain evidence="19">IMCC11814</strain>
    </source>
</reference>
<feature type="transmembrane region" description="Helical" evidence="16">
    <location>
        <begin position="12"/>
        <end position="33"/>
    </location>
</feature>
<dbReference type="SUPFAM" id="SSF56601">
    <property type="entry name" value="beta-lactamase/transpeptidase-like"/>
    <property type="match status" value="1"/>
</dbReference>
<dbReference type="Proteomes" id="UP001143304">
    <property type="component" value="Unassembled WGS sequence"/>
</dbReference>
<keyword evidence="10 16" id="KW-0573">Peptidoglycan synthesis</keyword>
<evidence type="ECO:0000256" key="12">
    <source>
        <dbReference type="ARBA" id="ARBA00023136"/>
    </source>
</evidence>
<comment type="similarity">
    <text evidence="16">Belongs to the transpeptidase family. FtsI subfamily.</text>
</comment>
<comment type="function">
    <text evidence="16">Catalyzes cross-linking of the peptidoglycan cell wall at the division septum.</text>
</comment>
<evidence type="ECO:0000256" key="6">
    <source>
        <dbReference type="ARBA" id="ARBA00022670"/>
    </source>
</evidence>
<feature type="domain" description="Penicillin-binding protein dimerisation" evidence="18">
    <location>
        <begin position="61"/>
        <end position="208"/>
    </location>
</feature>
<evidence type="ECO:0000256" key="4">
    <source>
        <dbReference type="ARBA" id="ARBA00022618"/>
    </source>
</evidence>
<evidence type="ECO:0000259" key="17">
    <source>
        <dbReference type="Pfam" id="PF00905"/>
    </source>
</evidence>
<evidence type="ECO:0000256" key="11">
    <source>
        <dbReference type="ARBA" id="ARBA00022989"/>
    </source>
</evidence>
<evidence type="ECO:0000313" key="19">
    <source>
        <dbReference type="EMBL" id="MCX2977297.1"/>
    </source>
</evidence>
<evidence type="ECO:0000256" key="14">
    <source>
        <dbReference type="ARBA" id="ARBA00023306"/>
    </source>
</evidence>
<keyword evidence="20" id="KW-1185">Reference proteome</keyword>
<evidence type="ECO:0000256" key="16">
    <source>
        <dbReference type="HAMAP-Rule" id="MF_02080"/>
    </source>
</evidence>
<comment type="catalytic activity">
    <reaction evidence="16">
        <text>Preferential cleavage: (Ac)2-L-Lys-D-Ala-|-D-Ala. Also transpeptidation of peptidyl-alanyl moieties that are N-acyl substituents of D-alanine.</text>
        <dbReference type="EC" id="3.4.16.4"/>
    </reaction>
</comment>
<keyword evidence="9 16" id="KW-0133">Cell shape</keyword>
<evidence type="ECO:0000256" key="5">
    <source>
        <dbReference type="ARBA" id="ARBA00022645"/>
    </source>
</evidence>
<gene>
    <name evidence="16" type="primary">ftsI</name>
    <name evidence="19" type="ORF">EYC82_08010</name>
</gene>
<evidence type="ECO:0000256" key="10">
    <source>
        <dbReference type="ARBA" id="ARBA00022984"/>
    </source>
</evidence>
<protein>
    <recommendedName>
        <fullName evidence="16">Peptidoglycan D,D-transpeptidase FtsI</fullName>
        <ecNumber evidence="16">3.4.16.4</ecNumber>
    </recommendedName>
    <alternativeName>
        <fullName evidence="16">Penicillin-binding protein 3</fullName>
        <shortName evidence="16">PBP-3</shortName>
    </alternativeName>
</protein>
<evidence type="ECO:0000256" key="15">
    <source>
        <dbReference type="ARBA" id="ARBA00023316"/>
    </source>
</evidence>
<evidence type="ECO:0000259" key="18">
    <source>
        <dbReference type="Pfam" id="PF03717"/>
    </source>
</evidence>
<evidence type="ECO:0000256" key="3">
    <source>
        <dbReference type="ARBA" id="ARBA00022519"/>
    </source>
</evidence>
<accession>A0ABT3T738</accession>
<evidence type="ECO:0000256" key="2">
    <source>
        <dbReference type="ARBA" id="ARBA00022475"/>
    </source>
</evidence>
<comment type="pathway">
    <text evidence="16">Cell wall biogenesis; peptidoglycan biosynthesis.</text>
</comment>
<evidence type="ECO:0000313" key="20">
    <source>
        <dbReference type="Proteomes" id="UP001143304"/>
    </source>
</evidence>
<dbReference type="InterPro" id="IPR036138">
    <property type="entry name" value="PBP_dimer_sf"/>
</dbReference>
<dbReference type="Gene3D" id="3.40.710.10">
    <property type="entry name" value="DD-peptidase/beta-lactamase superfamily"/>
    <property type="match status" value="1"/>
</dbReference>
<dbReference type="Gene3D" id="3.30.450.330">
    <property type="match status" value="1"/>
</dbReference>
<dbReference type="InterPro" id="IPR037532">
    <property type="entry name" value="FtsI_transpept"/>
</dbReference>
<dbReference type="InterPro" id="IPR012338">
    <property type="entry name" value="Beta-lactam/transpept-like"/>
</dbReference>
<dbReference type="EC" id="3.4.16.4" evidence="16"/>
<keyword evidence="8 16" id="KW-0378">Hydrolase</keyword>
<dbReference type="RefSeq" id="WP_279249025.1">
    <property type="nucleotide sequence ID" value="NZ_SHNO01000001.1"/>
</dbReference>
<dbReference type="Pfam" id="PF03717">
    <property type="entry name" value="PBP_dimer"/>
    <property type="match status" value="1"/>
</dbReference>
<dbReference type="InterPro" id="IPR001460">
    <property type="entry name" value="PCN-bd_Tpept"/>
</dbReference>
<evidence type="ECO:0000256" key="8">
    <source>
        <dbReference type="ARBA" id="ARBA00022801"/>
    </source>
</evidence>
<comment type="caution">
    <text evidence="19">The sequence shown here is derived from an EMBL/GenBank/DDBJ whole genome shotgun (WGS) entry which is preliminary data.</text>
</comment>
<keyword evidence="7 16" id="KW-0812">Transmembrane</keyword>
<organism evidence="19 20">
    <name type="scientific">Candidatus Marimicrobium litorale</name>
    <dbReference type="NCBI Taxonomy" id="2518991"/>
    <lineage>
        <taxon>Bacteria</taxon>
        <taxon>Pseudomonadati</taxon>
        <taxon>Pseudomonadota</taxon>
        <taxon>Gammaproteobacteria</taxon>
        <taxon>Cellvibrionales</taxon>
        <taxon>Halieaceae</taxon>
        <taxon>Marimicrobium</taxon>
    </lineage>
</organism>
<dbReference type="SUPFAM" id="SSF56519">
    <property type="entry name" value="Penicillin binding protein dimerisation domain"/>
    <property type="match status" value="1"/>
</dbReference>
<dbReference type="PANTHER" id="PTHR30627">
    <property type="entry name" value="PEPTIDOGLYCAN D,D-TRANSPEPTIDASE"/>
    <property type="match status" value="1"/>
</dbReference>
<dbReference type="Gene3D" id="3.90.1310.10">
    <property type="entry name" value="Penicillin-binding protein 2a (Domain 2)"/>
    <property type="match status" value="1"/>
</dbReference>
<name>A0ABT3T738_9GAMM</name>
<dbReference type="EMBL" id="SHNO01000001">
    <property type="protein sequence ID" value="MCX2977297.1"/>
    <property type="molecule type" value="Genomic_DNA"/>
</dbReference>
<keyword evidence="12 16" id="KW-0472">Membrane</keyword>
<evidence type="ECO:0000256" key="13">
    <source>
        <dbReference type="ARBA" id="ARBA00023210"/>
    </source>
</evidence>
<keyword evidence="5 16" id="KW-0121">Carboxypeptidase</keyword>
<dbReference type="Pfam" id="PF00905">
    <property type="entry name" value="Transpeptidase"/>
    <property type="match status" value="1"/>
</dbReference>
<feature type="domain" description="Penicillin-binding protein transpeptidase" evidence="17">
    <location>
        <begin position="249"/>
        <end position="545"/>
    </location>
</feature>
<sequence>MRRAERQPLSLWRFYLVVVLLCCLLVLLVWRVLSLQIFDMERGYAFLQDQGANRSVRTAEIPAYRGVITDRRGEPLAVSTPVVSIWVDPGVLNGAEDVARLAEAIGQPAGVLREKIERFKSKKFLYVLRHQVPARAREIIDMGIPGVHGEREYRRFYPAGEVAAQLVGFTNVDGEGIAGLELAYDDWLRGTLGKKRYIKDLHGDIVRDIGVLQPAVPGKDLALSIDLRMQYVQHRELQRAVTALGAESGTVVTLDSRTGEVLAMVNYPVYNPNGSKSGSAASRRNRALTDTYEPGSTMKSMTLVAALESGLYTPQTMIDTSPGRIRVGPKVYPDPRNYGEISVARVLQKSSQVGVTKIAVALGHEPIREVFGRFGIGVAPGTGFPGESAGSLPNRARWYSTEKIALAFGYGITATPLQIASAYTVFANGGVRPPVSLLALEGQVPAGDRVISPDMAEQLMSMLHTVTIEDGTARKARVSGYRVGGKTGTVHKVGPRGYEDNKYVALFAGVAPVDDPRIVTVVVINDPKGERYGGGAVAAPVFSAVTRATLRLLNVPPSEFETTNVALAGGVL</sequence>
<feature type="active site" description="Acyl-ester intermediate" evidence="16">
    <location>
        <position position="296"/>
    </location>
</feature>
<keyword evidence="13 16" id="KW-0717">Septation</keyword>
<keyword evidence="3 16" id="KW-0997">Cell inner membrane</keyword>
<keyword evidence="4 16" id="KW-0132">Cell division</keyword>
<keyword evidence="15 16" id="KW-0961">Cell wall biogenesis/degradation</keyword>
<dbReference type="HAMAP" id="MF_02080">
    <property type="entry name" value="FtsI_transpept"/>
    <property type="match status" value="1"/>
</dbReference>
<comment type="subcellular location">
    <subcellularLocation>
        <location evidence="16">Cell inner membrane</location>
        <topology evidence="16">Single-pass membrane protein</topology>
    </subcellularLocation>
    <subcellularLocation>
        <location evidence="1">Membrane</location>
    </subcellularLocation>
</comment>